<comment type="caution">
    <text evidence="1">The sequence shown here is derived from an EMBL/GenBank/DDBJ whole genome shotgun (WGS) entry which is preliminary data.</text>
</comment>
<protein>
    <submittedName>
        <fullName evidence="1">Uncharacterized protein</fullName>
    </submittedName>
</protein>
<gene>
    <name evidence="1" type="ORF">G7K_3793-t1</name>
</gene>
<sequence>MQLARSIAHRAAGYGKRFIGTQLTEAVLEESWDDRDLPGGNLPYAISPRKCNGRYSAESVKTVMLRGTDYAVNSTGKPSSKLSITSSPLDVLKASPKASATFTLSAESIAVSTTCSKTAGRLLLSNLVLRPPSNGPPISASVFKDFHKAFQRADIPDSTPDSSPSSAGYPMLPTLLSADMRHPFSQGTPAPNNLMRDSSPVDDLDGFLEFDSCLIEYRTFLYQVFASF</sequence>
<evidence type="ECO:0000313" key="2">
    <source>
        <dbReference type="Proteomes" id="UP000033140"/>
    </source>
</evidence>
<reference evidence="1 2" key="1">
    <citation type="journal article" date="2011" name="J. Gen. Appl. Microbiol.">
        <title>Draft genome sequencing of the enigmatic yeast Saitoella complicata.</title>
        <authorList>
            <person name="Nishida H."/>
            <person name="Hamamoto M."/>
            <person name="Sugiyama J."/>
        </authorList>
    </citation>
    <scope>NUCLEOTIDE SEQUENCE [LARGE SCALE GENOMIC DNA]</scope>
    <source>
        <strain evidence="1 2">NRRL Y-17804</strain>
    </source>
</reference>
<dbReference type="Proteomes" id="UP000033140">
    <property type="component" value="Unassembled WGS sequence"/>
</dbReference>
<reference evidence="1 2" key="3">
    <citation type="journal article" date="2015" name="Genome Announc.">
        <title>Draft Genome Sequence of the Archiascomycetous Yeast Saitoella complicata.</title>
        <authorList>
            <person name="Yamauchi K."/>
            <person name="Kondo S."/>
            <person name="Hamamoto M."/>
            <person name="Takahashi Y."/>
            <person name="Ogura Y."/>
            <person name="Hayashi T."/>
            <person name="Nishida H."/>
        </authorList>
    </citation>
    <scope>NUCLEOTIDE SEQUENCE [LARGE SCALE GENOMIC DNA]</scope>
    <source>
        <strain evidence="1 2">NRRL Y-17804</strain>
    </source>
</reference>
<dbReference type="AlphaFoldDB" id="A0A0E9NIH1"/>
<organism evidence="1 2">
    <name type="scientific">Saitoella complicata (strain BCRC 22490 / CBS 7301 / JCM 7358 / NBRC 10748 / NRRL Y-17804)</name>
    <dbReference type="NCBI Taxonomy" id="698492"/>
    <lineage>
        <taxon>Eukaryota</taxon>
        <taxon>Fungi</taxon>
        <taxon>Dikarya</taxon>
        <taxon>Ascomycota</taxon>
        <taxon>Taphrinomycotina</taxon>
        <taxon>Taphrinomycotina incertae sedis</taxon>
        <taxon>Saitoella</taxon>
    </lineage>
</organism>
<proteinExistence type="predicted"/>
<name>A0A0E9NIH1_SAICN</name>
<keyword evidence="2" id="KW-1185">Reference proteome</keyword>
<reference evidence="1 2" key="2">
    <citation type="journal article" date="2014" name="J. Gen. Appl. Microbiol.">
        <title>The early diverging ascomycetous budding yeast Saitoella complicata has three histone deacetylases belonging to the Clr6, Hos2, and Rpd3 lineages.</title>
        <authorList>
            <person name="Nishida H."/>
            <person name="Matsumoto T."/>
            <person name="Kondo S."/>
            <person name="Hamamoto M."/>
            <person name="Yoshikawa H."/>
        </authorList>
    </citation>
    <scope>NUCLEOTIDE SEQUENCE [LARGE SCALE GENOMIC DNA]</scope>
    <source>
        <strain evidence="1 2">NRRL Y-17804</strain>
    </source>
</reference>
<accession>A0A0E9NIH1</accession>
<dbReference type="EMBL" id="BACD03000024">
    <property type="protein sequence ID" value="GAO49644.1"/>
    <property type="molecule type" value="Genomic_DNA"/>
</dbReference>
<evidence type="ECO:0000313" key="1">
    <source>
        <dbReference type="EMBL" id="GAO49644.1"/>
    </source>
</evidence>